<feature type="region of interest" description="Disordered" evidence="1">
    <location>
        <begin position="57"/>
        <end position="77"/>
    </location>
</feature>
<dbReference type="OrthoDB" id="8812392at2"/>
<evidence type="ECO:0000313" key="4">
    <source>
        <dbReference type="Proteomes" id="UP000002482"/>
    </source>
</evidence>
<dbReference type="GeneID" id="34239717"/>
<feature type="chain" id="PRO_5003258428" description="DUF4124 domain-containing protein" evidence="2">
    <location>
        <begin position="25"/>
        <end position="210"/>
    </location>
</feature>
<proteinExistence type="predicted"/>
<feature type="compositionally biased region" description="Low complexity" evidence="1">
    <location>
        <begin position="57"/>
        <end position="71"/>
    </location>
</feature>
<gene>
    <name evidence="3" type="ordered locus">Acav_3973</name>
</gene>
<dbReference type="RefSeq" id="WP_013596337.1">
    <property type="nucleotide sequence ID" value="NC_015138.1"/>
</dbReference>
<organism evidence="3 4">
    <name type="scientific">Paracidovorax avenae (strain ATCC 19860 / DSM 7227 / CCUG 15838 / JCM 20985 / LMG 2117 / NCPPB 1011)</name>
    <name type="common">Acidovorax avenae</name>
    <dbReference type="NCBI Taxonomy" id="643561"/>
    <lineage>
        <taxon>Bacteria</taxon>
        <taxon>Pseudomonadati</taxon>
        <taxon>Pseudomonadota</taxon>
        <taxon>Betaproteobacteria</taxon>
        <taxon>Burkholderiales</taxon>
        <taxon>Comamonadaceae</taxon>
        <taxon>Paracidovorax</taxon>
    </lineage>
</organism>
<protein>
    <recommendedName>
        <fullName evidence="5">DUF4124 domain-containing protein</fullName>
    </recommendedName>
</protein>
<dbReference type="Proteomes" id="UP000002482">
    <property type="component" value="Chromosome"/>
</dbReference>
<keyword evidence="4" id="KW-1185">Reference proteome</keyword>
<dbReference type="HOGENOM" id="CLU_1307896_0_0_4"/>
<dbReference type="AlphaFoldDB" id="F0Q3G1"/>
<evidence type="ECO:0000256" key="1">
    <source>
        <dbReference type="SAM" id="MobiDB-lite"/>
    </source>
</evidence>
<dbReference type="EMBL" id="CP002521">
    <property type="protein sequence ID" value="ADX47863.1"/>
    <property type="molecule type" value="Genomic_DNA"/>
</dbReference>
<dbReference type="KEGG" id="aaa:Acav_3973"/>
<evidence type="ECO:0000313" key="3">
    <source>
        <dbReference type="EMBL" id="ADX47863.1"/>
    </source>
</evidence>
<name>F0Q3G1_PARA1</name>
<sequence length="210" mass="23570">MTPALASPLMAALLWALLPLSASAQLRYSCRDSMGNVFSLSRPCPAGTVTTAAAAGPLEPAVAPGPSSRYEPPSPPPLRTFPEANEYRKYMSAQCRTLQDAVRSGPARGLQSDVLHGLRREYERDCREEEQEASARFYREQREVRQQRREELRQAEAAELAARAETTRRAEQCAESRRILAAKRARTDLTDGEQKDLKRFEEVFASRCQR</sequence>
<evidence type="ECO:0008006" key="5">
    <source>
        <dbReference type="Google" id="ProtNLM"/>
    </source>
</evidence>
<feature type="signal peptide" evidence="2">
    <location>
        <begin position="1"/>
        <end position="24"/>
    </location>
</feature>
<reference evidence="3" key="1">
    <citation type="submission" date="2011-02" db="EMBL/GenBank/DDBJ databases">
        <title>Complete sequence of Acidovorax avenae subsp. avenae ATCC 19860.</title>
        <authorList>
            <consortium name="US DOE Joint Genome Institute"/>
            <person name="Lucas S."/>
            <person name="Copeland A."/>
            <person name="Lapidus A."/>
            <person name="Cheng J.-F."/>
            <person name="Goodwin L."/>
            <person name="Pitluck S."/>
            <person name="Chertkov O."/>
            <person name="Held B."/>
            <person name="Detter J.C."/>
            <person name="Han C."/>
            <person name="Tapia R."/>
            <person name="Land M."/>
            <person name="Hauser L."/>
            <person name="Kyrpides N."/>
            <person name="Ivanova N."/>
            <person name="Ovchinnikova G."/>
            <person name="Pagani I."/>
            <person name="Gordon S."/>
            <person name="Woyke T."/>
        </authorList>
    </citation>
    <scope>NUCLEOTIDE SEQUENCE</scope>
    <source>
        <strain evidence="3">ATCC 19860</strain>
    </source>
</reference>
<keyword evidence="2" id="KW-0732">Signal</keyword>
<evidence type="ECO:0000256" key="2">
    <source>
        <dbReference type="SAM" id="SignalP"/>
    </source>
</evidence>
<accession>F0Q3G1</accession>